<organism evidence="2">
    <name type="scientific">Oryza barthii</name>
    <dbReference type="NCBI Taxonomy" id="65489"/>
    <lineage>
        <taxon>Eukaryota</taxon>
        <taxon>Viridiplantae</taxon>
        <taxon>Streptophyta</taxon>
        <taxon>Embryophyta</taxon>
        <taxon>Tracheophyta</taxon>
        <taxon>Spermatophyta</taxon>
        <taxon>Magnoliopsida</taxon>
        <taxon>Liliopsida</taxon>
        <taxon>Poales</taxon>
        <taxon>Poaceae</taxon>
        <taxon>BOP clade</taxon>
        <taxon>Oryzoideae</taxon>
        <taxon>Oryzeae</taxon>
        <taxon>Oryzinae</taxon>
        <taxon>Oryza</taxon>
    </lineage>
</organism>
<dbReference type="Proteomes" id="UP000026960">
    <property type="component" value="Chromosome 9"/>
</dbReference>
<accession>A0A0D3H7C3</accession>
<evidence type="ECO:0000313" key="2">
    <source>
        <dbReference type="EnsemblPlants" id="OBART09G11740.1"/>
    </source>
</evidence>
<sequence length="137" mass="14161">MERGYAARHANVDAFLASLGVDPGELAGLELPATVDVMRERFEFLHSLERVEFLHSLGLSARRDDGGDISPAGRGSSPRRSSAGRAPLLPPPPTTPPPPPTTPSPAVPAPASAPLGLVGSSGVVLHRRCPPHEGLGG</sequence>
<protein>
    <submittedName>
        <fullName evidence="2">Uncharacterized protein</fullName>
    </submittedName>
</protein>
<reference evidence="2" key="2">
    <citation type="submission" date="2015-03" db="UniProtKB">
        <authorList>
            <consortium name="EnsemblPlants"/>
        </authorList>
    </citation>
    <scope>IDENTIFICATION</scope>
</reference>
<keyword evidence="3" id="KW-1185">Reference proteome</keyword>
<dbReference type="Gramene" id="OBART09G11740.1">
    <property type="protein sequence ID" value="OBART09G11740.1"/>
    <property type="gene ID" value="OBART09G11740"/>
</dbReference>
<dbReference type="HOGENOM" id="CLU_169240_0_0_1"/>
<evidence type="ECO:0000256" key="1">
    <source>
        <dbReference type="SAM" id="MobiDB-lite"/>
    </source>
</evidence>
<dbReference type="AlphaFoldDB" id="A0A0D3H7C3"/>
<proteinExistence type="predicted"/>
<feature type="compositionally biased region" description="Pro residues" evidence="1">
    <location>
        <begin position="88"/>
        <end position="108"/>
    </location>
</feature>
<reference evidence="2" key="1">
    <citation type="journal article" date="2009" name="Rice">
        <title>De Novo Next Generation Sequencing of Plant Genomes.</title>
        <authorList>
            <person name="Rounsley S."/>
            <person name="Marri P.R."/>
            <person name="Yu Y."/>
            <person name="He R."/>
            <person name="Sisneros N."/>
            <person name="Goicoechea J.L."/>
            <person name="Lee S.J."/>
            <person name="Angelova A."/>
            <person name="Kudrna D."/>
            <person name="Luo M."/>
            <person name="Affourtit J."/>
            <person name="Desany B."/>
            <person name="Knight J."/>
            <person name="Niazi F."/>
            <person name="Egholm M."/>
            <person name="Wing R.A."/>
        </authorList>
    </citation>
    <scope>NUCLEOTIDE SEQUENCE [LARGE SCALE GENOMIC DNA]</scope>
    <source>
        <strain evidence="2">cv. IRGC 105608</strain>
    </source>
</reference>
<feature type="region of interest" description="Disordered" evidence="1">
    <location>
        <begin position="59"/>
        <end position="137"/>
    </location>
</feature>
<feature type="compositionally biased region" description="Low complexity" evidence="1">
    <location>
        <begin position="109"/>
        <end position="118"/>
    </location>
</feature>
<name>A0A0D3H7C3_9ORYZ</name>
<dbReference type="STRING" id="65489.A0A0D3H7C3"/>
<dbReference type="EnsemblPlants" id="OBART09G11740.1">
    <property type="protein sequence ID" value="OBART09G11740.1"/>
    <property type="gene ID" value="OBART09G11740"/>
</dbReference>
<dbReference type="PaxDb" id="65489-OBART09G11740.1"/>
<evidence type="ECO:0000313" key="3">
    <source>
        <dbReference type="Proteomes" id="UP000026960"/>
    </source>
</evidence>
<feature type="compositionally biased region" description="Low complexity" evidence="1">
    <location>
        <begin position="70"/>
        <end position="87"/>
    </location>
</feature>